<feature type="transmembrane region" description="Helical" evidence="2">
    <location>
        <begin position="79"/>
        <end position="97"/>
    </location>
</feature>
<evidence type="ECO:0008006" key="5">
    <source>
        <dbReference type="Google" id="ProtNLM"/>
    </source>
</evidence>
<keyword evidence="2" id="KW-0812">Transmembrane</keyword>
<keyword evidence="4" id="KW-1185">Reference proteome</keyword>
<protein>
    <recommendedName>
        <fullName evidence="5">DUF3159 domain-containing protein</fullName>
    </recommendedName>
</protein>
<dbReference type="Pfam" id="PF11361">
    <property type="entry name" value="DUF3159"/>
    <property type="match status" value="1"/>
</dbReference>
<feature type="region of interest" description="Disordered" evidence="1">
    <location>
        <begin position="217"/>
        <end position="279"/>
    </location>
</feature>
<comment type="caution">
    <text evidence="3">The sequence shown here is derived from an EMBL/GenBank/DDBJ whole genome shotgun (WGS) entry which is preliminary data.</text>
</comment>
<organism evidence="3 4">
    <name type="scientific">Actinoalloteichus caeruleus DSM 43889</name>
    <dbReference type="NCBI Taxonomy" id="1120930"/>
    <lineage>
        <taxon>Bacteria</taxon>
        <taxon>Bacillati</taxon>
        <taxon>Actinomycetota</taxon>
        <taxon>Actinomycetes</taxon>
        <taxon>Pseudonocardiales</taxon>
        <taxon>Pseudonocardiaceae</taxon>
        <taxon>Actinoalloteichus</taxon>
        <taxon>Actinoalloteichus cyanogriseus</taxon>
    </lineage>
</organism>
<accession>A0ABT1JJC5</accession>
<sequence length="279" mass="29363">MTEQPREDVAEVRAAPAQQESLAAVLGGRRGALDATAPAVAFAGGWFLGDSSVGAGAAAALVVGLAVALWRLRRGDRPRAVVLGLLGVGLATVIALYTGRPEDFFLAQLMSNVGSVVVWAASILIRWPLLGVVVGGVLGQRTRWRRDPALLRAYSLASWIWVCQYLVRVAVFLPLWLAGLVGPLLTARVVLSWPLVALCLAVSWWVLRRALPTEHPGIRHPREAEGGTGAPPPRDGGRAGNGSLADQQPSTPYSPDVGREATSPAVAGPGGQEESATER</sequence>
<dbReference type="EMBL" id="AUBJ02000001">
    <property type="protein sequence ID" value="MCP2332615.1"/>
    <property type="molecule type" value="Genomic_DNA"/>
</dbReference>
<dbReference type="RefSeq" id="WP_081715246.1">
    <property type="nucleotide sequence ID" value="NZ_AUBJ02000001.1"/>
</dbReference>
<proteinExistence type="predicted"/>
<feature type="transmembrane region" description="Helical" evidence="2">
    <location>
        <begin position="159"/>
        <end position="179"/>
    </location>
</feature>
<evidence type="ECO:0000313" key="3">
    <source>
        <dbReference type="EMBL" id="MCP2332615.1"/>
    </source>
</evidence>
<evidence type="ECO:0000256" key="1">
    <source>
        <dbReference type="SAM" id="MobiDB-lite"/>
    </source>
</evidence>
<dbReference type="Proteomes" id="UP000791080">
    <property type="component" value="Unassembled WGS sequence"/>
</dbReference>
<feature type="transmembrane region" description="Helical" evidence="2">
    <location>
        <begin position="185"/>
        <end position="207"/>
    </location>
</feature>
<feature type="compositionally biased region" description="Polar residues" evidence="1">
    <location>
        <begin position="244"/>
        <end position="253"/>
    </location>
</feature>
<dbReference type="InterPro" id="IPR016566">
    <property type="entry name" value="UCP010219"/>
</dbReference>
<evidence type="ECO:0000256" key="2">
    <source>
        <dbReference type="SAM" id="Phobius"/>
    </source>
</evidence>
<keyword evidence="2" id="KW-1133">Transmembrane helix</keyword>
<evidence type="ECO:0000313" key="4">
    <source>
        <dbReference type="Proteomes" id="UP000791080"/>
    </source>
</evidence>
<name>A0ABT1JJC5_ACTCY</name>
<reference evidence="3 4" key="1">
    <citation type="submission" date="2022-06" db="EMBL/GenBank/DDBJ databases">
        <title>Genomic Encyclopedia of Type Strains, Phase I: the one thousand microbial genomes (KMG-I) project.</title>
        <authorList>
            <person name="Kyrpides N."/>
        </authorList>
    </citation>
    <scope>NUCLEOTIDE SEQUENCE [LARGE SCALE GENOMIC DNA]</scope>
    <source>
        <strain evidence="3 4">DSM 43889</strain>
    </source>
</reference>
<feature type="transmembrane region" description="Helical" evidence="2">
    <location>
        <begin position="117"/>
        <end position="138"/>
    </location>
</feature>
<gene>
    <name evidence="3" type="ORF">G443_002885</name>
</gene>
<keyword evidence="2" id="KW-0472">Membrane</keyword>
<feature type="transmembrane region" description="Helical" evidence="2">
    <location>
        <begin position="53"/>
        <end position="72"/>
    </location>
</feature>